<feature type="region of interest" description="Disordered" evidence="2">
    <location>
        <begin position="955"/>
        <end position="986"/>
    </location>
</feature>
<keyword evidence="5" id="KW-1185">Reference proteome</keyword>
<keyword evidence="3" id="KW-0472">Membrane</keyword>
<feature type="transmembrane region" description="Helical" evidence="3">
    <location>
        <begin position="540"/>
        <end position="561"/>
    </location>
</feature>
<feature type="compositionally biased region" description="Polar residues" evidence="2">
    <location>
        <begin position="286"/>
        <end position="296"/>
    </location>
</feature>
<dbReference type="PANTHER" id="PTHR47466">
    <property type="match status" value="1"/>
</dbReference>
<dbReference type="PANTHER" id="PTHR47466:SF1">
    <property type="entry name" value="METALLOPROTEASE MEP1 (AFU_ORTHOLOGUE AFUA_1G07730)-RELATED"/>
    <property type="match status" value="1"/>
</dbReference>
<dbReference type="eggNOG" id="ENOG502QTAC">
    <property type="taxonomic scope" value="Eukaryota"/>
</dbReference>
<dbReference type="Proteomes" id="UP000001058">
    <property type="component" value="Unassembled WGS sequence"/>
</dbReference>
<proteinExistence type="inferred from homology"/>
<evidence type="ECO:0000256" key="1">
    <source>
        <dbReference type="ARBA" id="ARBA00008721"/>
    </source>
</evidence>
<gene>
    <name evidence="4" type="ORF">VOLCADRAFT_100136</name>
</gene>
<keyword evidence="3" id="KW-0812">Transmembrane</keyword>
<dbReference type="EMBL" id="GL378427">
    <property type="protein sequence ID" value="EFJ40126.1"/>
    <property type="molecule type" value="Genomic_DNA"/>
</dbReference>
<name>D8UJI1_VOLCA</name>
<dbReference type="KEGG" id="vcn:VOLCADRAFT_100136"/>
<feature type="compositionally biased region" description="Polar residues" evidence="2">
    <location>
        <begin position="962"/>
        <end position="975"/>
    </location>
</feature>
<organism evidence="5">
    <name type="scientific">Volvox carteri f. nagariensis</name>
    <dbReference type="NCBI Taxonomy" id="3068"/>
    <lineage>
        <taxon>Eukaryota</taxon>
        <taxon>Viridiplantae</taxon>
        <taxon>Chlorophyta</taxon>
        <taxon>core chlorophytes</taxon>
        <taxon>Chlorophyceae</taxon>
        <taxon>CS clade</taxon>
        <taxon>Chlamydomonadales</taxon>
        <taxon>Volvocaceae</taxon>
        <taxon>Volvox</taxon>
    </lineage>
</organism>
<evidence type="ECO:0000256" key="2">
    <source>
        <dbReference type="SAM" id="MobiDB-lite"/>
    </source>
</evidence>
<feature type="region of interest" description="Disordered" evidence="2">
    <location>
        <begin position="876"/>
        <end position="899"/>
    </location>
</feature>
<comment type="similarity">
    <text evidence="1">Belongs to the peptidase M43B family.</text>
</comment>
<feature type="region of interest" description="Disordered" evidence="2">
    <location>
        <begin position="237"/>
        <end position="349"/>
    </location>
</feature>
<evidence type="ECO:0000256" key="3">
    <source>
        <dbReference type="SAM" id="Phobius"/>
    </source>
</evidence>
<feature type="transmembrane region" description="Helical" evidence="3">
    <location>
        <begin position="505"/>
        <end position="528"/>
    </location>
</feature>
<reference evidence="4 5" key="1">
    <citation type="journal article" date="2010" name="Science">
        <title>Genomic analysis of organismal complexity in the multicellular green alga Volvox carteri.</title>
        <authorList>
            <person name="Prochnik S.E."/>
            <person name="Umen J."/>
            <person name="Nedelcu A.M."/>
            <person name="Hallmann A."/>
            <person name="Miller S.M."/>
            <person name="Nishii I."/>
            <person name="Ferris P."/>
            <person name="Kuo A."/>
            <person name="Mitros T."/>
            <person name="Fritz-Laylin L.K."/>
            <person name="Hellsten U."/>
            <person name="Chapman J."/>
            <person name="Simakov O."/>
            <person name="Rensing S.A."/>
            <person name="Terry A."/>
            <person name="Pangilinan J."/>
            <person name="Kapitonov V."/>
            <person name="Jurka J."/>
            <person name="Salamov A."/>
            <person name="Shapiro H."/>
            <person name="Schmutz J."/>
            <person name="Grimwood J."/>
            <person name="Lindquist E."/>
            <person name="Lucas S."/>
            <person name="Grigoriev I.V."/>
            <person name="Schmitt R."/>
            <person name="Kirk D."/>
            <person name="Rokhsar D.S."/>
        </authorList>
    </citation>
    <scope>NUCLEOTIDE SEQUENCE [LARGE SCALE GENOMIC DNA]</scope>
    <source>
        <strain evidence="5">f. Nagariensis / Eve</strain>
    </source>
</reference>
<dbReference type="GeneID" id="9628269"/>
<sequence length="1126" mass="120965">MLAQCWPTGVEDADDAATTTSVSLASSPLQQQQRQRQRLAQQRPFISVMNPSSASSSDIQKLYEQAANISAIAYLLFASAEPLSYAQVVLQLYASLPERCTSPVVKELYGISWYLYGSSPGLQACQYDLFQSLKAIFSWVRQNTPLRLQYIPDQPLATAAWPDLILRPPLELSKALSEALSTPGGELGSVAAVVAARCGITPGDLAALVPRISAALDGLHVDLELLQQVSRGLAASGMTSSADAGDGGAASSRRKEAAEAAAEGLMPRHPHRRQQPTARPAKDNAHVSNDFSSSSPAAGAGAAADDDDDDDGDDGDDDDDGDDVSGIRSSRRRTQSTSKSSSDSDPVYLLPPGINMTPAAAMPALLIPLVFHVMLYKDSGGGAIGPADYLKAPVYLDRMVRQLNLMSKPTNMQFFIKEVRNNAVSHPRLLLADRATWLSLPFCQGSTCLTDDNFVSALLSDWPRSINVFVVSDGTAGGNILGYAYIGGSYPISPSPQPPALSRPVLLLDTLNTISLSLLFHRFLFFLSLSYDVTYSYKKLLLLLLLLLLLFRLLLLGHNGYFGLRLLLLIAASHPPGTTRPRSTTPEHRRYSTKYSTIWGYNTLSAATQRWPLAAATMTMSLTRLPPWTADAGTKTKPGGIVLVLKESGPVSSSSYYSTALSYCMELFWGRDGGNWDVAFQRLSSGPLGIPEADMNAWADSCPTRAGYDELGNYMTYNTAVCYAALGHLTAAQAQRAHYVTAEMNPVLYAWGQYYAKTGVPPSQAPGLQVLAASPPEPYMDVCKVTGTGCACKSKWSYGSSSYSYCVQLDDKSSRLWCQVEDPATCSSCTNYQTACVMTCGAAATPTVCKTPPLPGAISPPPPPPRIQMRPLPPPPPPRAVPSACKPTSHHKRPRGAIPQTHVIHPPPFCSRKACRCQTVPTCPSYFTDPYQWCSPALSASYCQSEPIYFSTIRIPPHDDPTSSPVNSPTGSGAKNSWCRHPTTTSASTATSTTICKATGIPGTTTATTTTTTIVSVSKQQPQPSQRLPTDSADGEMEIISTSSSAEPHIGQPLAIGDWSQGFEEENNGCLVTTLRKKLMSSSAFPFLSVHLAKKPPSSSSHIPAPFYNHSSVCYIPLLPPSPACF</sequence>
<feature type="compositionally biased region" description="Low complexity" evidence="2">
    <location>
        <begin position="335"/>
        <end position="345"/>
    </location>
</feature>
<dbReference type="AlphaFoldDB" id="D8UJI1"/>
<accession>D8UJI1</accession>
<keyword evidence="3" id="KW-1133">Transmembrane helix</keyword>
<dbReference type="InParanoid" id="D8UJI1"/>
<feature type="compositionally biased region" description="Acidic residues" evidence="2">
    <location>
        <begin position="304"/>
        <end position="323"/>
    </location>
</feature>
<dbReference type="RefSeq" id="XP_002958822.1">
    <property type="nucleotide sequence ID" value="XM_002958776.1"/>
</dbReference>
<protein>
    <submittedName>
        <fullName evidence="4">Uncharacterized protein</fullName>
    </submittedName>
</protein>
<evidence type="ECO:0000313" key="5">
    <source>
        <dbReference type="Proteomes" id="UP000001058"/>
    </source>
</evidence>
<evidence type="ECO:0000313" key="4">
    <source>
        <dbReference type="EMBL" id="EFJ40126.1"/>
    </source>
</evidence>
<dbReference type="OrthoDB" id="536211at2759"/>